<accession>A0A8J8NVI6</accession>
<reference evidence="3" key="1">
    <citation type="submission" date="2019-06" db="EMBL/GenBank/DDBJ databases">
        <authorList>
            <person name="Zheng W."/>
        </authorList>
    </citation>
    <scope>NUCLEOTIDE SEQUENCE</scope>
    <source>
        <strain evidence="3">QDHG01</strain>
    </source>
</reference>
<name>A0A8J8NVI6_HALGN</name>
<dbReference type="Proteomes" id="UP000785679">
    <property type="component" value="Unassembled WGS sequence"/>
</dbReference>
<evidence type="ECO:0000313" key="3">
    <source>
        <dbReference type="EMBL" id="TNV82283.1"/>
    </source>
</evidence>
<dbReference type="InterPro" id="IPR021861">
    <property type="entry name" value="THO_THOC1"/>
</dbReference>
<dbReference type="Pfam" id="PF11957">
    <property type="entry name" value="efThoc1"/>
    <property type="match status" value="1"/>
</dbReference>
<keyword evidence="4" id="KW-1185">Reference proteome</keyword>
<dbReference type="PANTHER" id="PTHR13265:SF0">
    <property type="entry name" value="HPR1"/>
    <property type="match status" value="1"/>
</dbReference>
<evidence type="ECO:0000313" key="4">
    <source>
        <dbReference type="Proteomes" id="UP000785679"/>
    </source>
</evidence>
<dbReference type="EMBL" id="RRYP01005155">
    <property type="protein sequence ID" value="TNV82283.1"/>
    <property type="molecule type" value="Genomic_DNA"/>
</dbReference>
<sequence length="692" mass="79862">MSALTSLRKSVRDVFDEKLSQGKFTLRTREEYSLIVEQLIRMKKALPVQGSAAPGTQAVQEQHELKFFTQLLREINKVIYTTMSMQVNHSDKPTQFHFLQSLDSFFDFLISLEAASLIQKKDILNAFFELFECSPEHYLLSLFEMMERKLFSNEGQDADEESKDSSNVGQRIVYAITANLGEKDLNLVINLCAKICKIIMRKLSVTHDTEFRGRVQKLIASVFPLTHPSGLNRAGNFNTKNATQFETLEEIKEQRERIKQEQGGMDQKLYRTFWNLQKYLSNPFNIFVSDKLDFEEYEEEEQQLHHNASGSDFVEIQQDDPMDKEEGEALDIEDAHTKLPLLDSNLGKVIQTVREILQQFHSQPLKNKDKEGAGIFRKYPKYLTRYSLLHLQFQDQLFRETFLVQILIFTQALKNPINVGQKKYFDKITELERRKLEGLEERVYSQLMDSQQAASTEVTGILLGKRKGATADHVKRILDNERFWASWKEGKCTNFERPSSEACKARKLQELSRVPNRLMGHAGLLIQAKDGDMNDRRNGGEMRKYFRQPKEAVGGINIKPCFIPTITDHQYKFLCDQDPDQDIEDEYRNKHDQVFTWRFLRNIGTLDLANFLTRPETTDKTKQFLFNGDPEEQARLLLNLKRGDIQMYKRQEISFREPAGKGKDGMEEVAASAEVSAEKGAADGGSAETTEK</sequence>
<evidence type="ECO:0000256" key="1">
    <source>
        <dbReference type="SAM" id="Coils"/>
    </source>
</evidence>
<evidence type="ECO:0000256" key="2">
    <source>
        <dbReference type="SAM" id="MobiDB-lite"/>
    </source>
</evidence>
<feature type="coiled-coil region" evidence="1">
    <location>
        <begin position="241"/>
        <end position="268"/>
    </location>
</feature>
<comment type="caution">
    <text evidence="3">The sequence shown here is derived from an EMBL/GenBank/DDBJ whole genome shotgun (WGS) entry which is preliminary data.</text>
</comment>
<dbReference type="OrthoDB" id="294710at2759"/>
<organism evidence="3 4">
    <name type="scientific">Halteria grandinella</name>
    <dbReference type="NCBI Taxonomy" id="5974"/>
    <lineage>
        <taxon>Eukaryota</taxon>
        <taxon>Sar</taxon>
        <taxon>Alveolata</taxon>
        <taxon>Ciliophora</taxon>
        <taxon>Intramacronucleata</taxon>
        <taxon>Spirotrichea</taxon>
        <taxon>Stichotrichia</taxon>
        <taxon>Sporadotrichida</taxon>
        <taxon>Halteriidae</taxon>
        <taxon>Halteria</taxon>
    </lineage>
</organism>
<dbReference type="GO" id="GO:0000445">
    <property type="term" value="C:THO complex part of transcription export complex"/>
    <property type="evidence" value="ECO:0007669"/>
    <property type="project" value="TreeGrafter"/>
</dbReference>
<feature type="region of interest" description="Disordered" evidence="2">
    <location>
        <begin position="656"/>
        <end position="692"/>
    </location>
</feature>
<dbReference type="GO" id="GO:0006406">
    <property type="term" value="P:mRNA export from nucleus"/>
    <property type="evidence" value="ECO:0007669"/>
    <property type="project" value="TreeGrafter"/>
</dbReference>
<gene>
    <name evidence="3" type="ORF">FGO68_gene6812</name>
</gene>
<dbReference type="PANTHER" id="PTHR13265">
    <property type="entry name" value="THO COMPLEX SUBUNIT 1"/>
    <property type="match status" value="1"/>
</dbReference>
<proteinExistence type="predicted"/>
<feature type="compositionally biased region" description="Basic and acidic residues" evidence="2">
    <location>
        <begin position="656"/>
        <end position="666"/>
    </location>
</feature>
<keyword evidence="1" id="KW-0175">Coiled coil</keyword>
<dbReference type="AlphaFoldDB" id="A0A8J8NVI6"/>
<protein>
    <submittedName>
        <fullName evidence="3">Uncharacterized protein</fullName>
    </submittedName>
</protein>